<evidence type="ECO:0000313" key="8">
    <source>
        <dbReference type="Proteomes" id="UP001595693"/>
    </source>
</evidence>
<dbReference type="Proteomes" id="UP001595693">
    <property type="component" value="Unassembled WGS sequence"/>
</dbReference>
<dbReference type="RefSeq" id="WP_055400330.1">
    <property type="nucleotide sequence ID" value="NZ_JAMXAX010000030.1"/>
</dbReference>
<evidence type="ECO:0000256" key="2">
    <source>
        <dbReference type="ARBA" id="ARBA00022692"/>
    </source>
</evidence>
<feature type="transmembrane region" description="Helical" evidence="5">
    <location>
        <begin position="48"/>
        <end position="66"/>
    </location>
</feature>
<feature type="transmembrane region" description="Helical" evidence="5">
    <location>
        <begin position="197"/>
        <end position="218"/>
    </location>
</feature>
<dbReference type="InterPro" id="IPR050638">
    <property type="entry name" value="AA-Vitamin_Transporters"/>
</dbReference>
<comment type="caution">
    <text evidence="7">The sequence shown here is derived from an EMBL/GenBank/DDBJ whole genome shotgun (WGS) entry which is preliminary data.</text>
</comment>
<feature type="transmembrane region" description="Helical" evidence="5">
    <location>
        <begin position="130"/>
        <end position="150"/>
    </location>
</feature>
<keyword evidence="3 5" id="KW-1133">Transmembrane helix</keyword>
<dbReference type="SUPFAM" id="SSF103481">
    <property type="entry name" value="Multidrug resistance efflux transporter EmrE"/>
    <property type="match status" value="2"/>
</dbReference>
<evidence type="ECO:0000256" key="3">
    <source>
        <dbReference type="ARBA" id="ARBA00022989"/>
    </source>
</evidence>
<feature type="transmembrane region" description="Helical" evidence="5">
    <location>
        <begin position="294"/>
        <end position="313"/>
    </location>
</feature>
<feature type="transmembrane region" description="Helical" evidence="5">
    <location>
        <begin position="101"/>
        <end position="123"/>
    </location>
</feature>
<gene>
    <name evidence="7" type="ORF">ACFOW3_11495</name>
</gene>
<evidence type="ECO:0000256" key="5">
    <source>
        <dbReference type="SAM" id="Phobius"/>
    </source>
</evidence>
<feature type="transmembrane region" description="Helical" evidence="5">
    <location>
        <begin position="238"/>
        <end position="257"/>
    </location>
</feature>
<name>A0ABV8DA63_9BURK</name>
<dbReference type="InterPro" id="IPR000620">
    <property type="entry name" value="EamA_dom"/>
</dbReference>
<dbReference type="PANTHER" id="PTHR32322:SF9">
    <property type="entry name" value="AMINO-ACID METABOLITE EFFLUX PUMP-RELATED"/>
    <property type="match status" value="1"/>
</dbReference>
<keyword evidence="4 5" id="KW-0472">Membrane</keyword>
<dbReference type="Gene3D" id="1.10.3730.20">
    <property type="match status" value="1"/>
</dbReference>
<sequence>MTAPVSGPLGPVGGPLRARDLLAALVVVVLWGVNFVAMKWGLRSFSPFQLGAARYLCAALPLVLLVRPPRMHWRWVLLFGLFQGVGQFGFLFVGLKVGMTAGLASVLLQTQVFFTALFGFALLRERPGLPLRWGMVLAALGLVCFAMNYVGPGSGVGVAAATTLAGLLLTLCGAAMWASSNIVARLAQQQSPGFDPLAFVIWSSLVPVLPFVALSAVFDPDAARWLQWQTLADVPLLSWAAVAYLGWAATIVGYALWTNLLQRYPANRVAPFSLAVPVVGLTAGWLLLDEGVAPWQWAGIVLVVAALACVVLGPKIQAKMTSSA</sequence>
<accession>A0ABV8DA63</accession>
<evidence type="ECO:0000256" key="1">
    <source>
        <dbReference type="ARBA" id="ARBA00004141"/>
    </source>
</evidence>
<feature type="transmembrane region" description="Helical" evidence="5">
    <location>
        <begin position="21"/>
        <end position="42"/>
    </location>
</feature>
<keyword evidence="8" id="KW-1185">Reference proteome</keyword>
<proteinExistence type="predicted"/>
<feature type="transmembrane region" description="Helical" evidence="5">
    <location>
        <begin position="269"/>
        <end position="288"/>
    </location>
</feature>
<dbReference type="PANTHER" id="PTHR32322">
    <property type="entry name" value="INNER MEMBRANE TRANSPORTER"/>
    <property type="match status" value="1"/>
</dbReference>
<comment type="subcellular location">
    <subcellularLocation>
        <location evidence="1">Membrane</location>
        <topology evidence="1">Multi-pass membrane protein</topology>
    </subcellularLocation>
</comment>
<evidence type="ECO:0000259" key="6">
    <source>
        <dbReference type="Pfam" id="PF00892"/>
    </source>
</evidence>
<feature type="domain" description="EamA" evidence="6">
    <location>
        <begin position="21"/>
        <end position="145"/>
    </location>
</feature>
<organism evidence="7 8">
    <name type="scientific">Acidovorax facilis</name>
    <dbReference type="NCBI Taxonomy" id="12917"/>
    <lineage>
        <taxon>Bacteria</taxon>
        <taxon>Pseudomonadati</taxon>
        <taxon>Pseudomonadota</taxon>
        <taxon>Betaproteobacteria</taxon>
        <taxon>Burkholderiales</taxon>
        <taxon>Comamonadaceae</taxon>
        <taxon>Acidovorax</taxon>
    </lineage>
</organism>
<dbReference type="InterPro" id="IPR037185">
    <property type="entry name" value="EmrE-like"/>
</dbReference>
<protein>
    <submittedName>
        <fullName evidence="7">EamA family transporter</fullName>
    </submittedName>
</protein>
<feature type="transmembrane region" description="Helical" evidence="5">
    <location>
        <begin position="75"/>
        <end position="95"/>
    </location>
</feature>
<dbReference type="EMBL" id="JBHSAJ010000029">
    <property type="protein sequence ID" value="MFC3935247.1"/>
    <property type="molecule type" value="Genomic_DNA"/>
</dbReference>
<reference evidence="8" key="1">
    <citation type="journal article" date="2019" name="Int. J. Syst. Evol. Microbiol.">
        <title>The Global Catalogue of Microorganisms (GCM) 10K type strain sequencing project: providing services to taxonomists for standard genome sequencing and annotation.</title>
        <authorList>
            <consortium name="The Broad Institute Genomics Platform"/>
            <consortium name="The Broad Institute Genome Sequencing Center for Infectious Disease"/>
            <person name="Wu L."/>
            <person name="Ma J."/>
        </authorList>
    </citation>
    <scope>NUCLEOTIDE SEQUENCE [LARGE SCALE GENOMIC DNA]</scope>
    <source>
        <strain evidence="8">CCUG 2113</strain>
    </source>
</reference>
<evidence type="ECO:0000313" key="7">
    <source>
        <dbReference type="EMBL" id="MFC3935247.1"/>
    </source>
</evidence>
<keyword evidence="2 5" id="KW-0812">Transmembrane</keyword>
<evidence type="ECO:0000256" key="4">
    <source>
        <dbReference type="ARBA" id="ARBA00023136"/>
    </source>
</evidence>
<feature type="transmembrane region" description="Helical" evidence="5">
    <location>
        <begin position="156"/>
        <end position="177"/>
    </location>
</feature>
<feature type="domain" description="EamA" evidence="6">
    <location>
        <begin position="165"/>
        <end position="311"/>
    </location>
</feature>
<dbReference type="Pfam" id="PF00892">
    <property type="entry name" value="EamA"/>
    <property type="match status" value="2"/>
</dbReference>